<dbReference type="EMBL" id="JRYR02000001">
    <property type="protein sequence ID" value="OHX67463.1"/>
    <property type="molecule type" value="Genomic_DNA"/>
</dbReference>
<dbReference type="PANTHER" id="PTHR47893:SF1">
    <property type="entry name" value="REGULATORY PROTEIN PCHR"/>
    <property type="match status" value="1"/>
</dbReference>
<sequence length="332" mass="38726">MKEVVLKTGSVKSTIQQLEQLYTNQSKEKNQLIIEDSSLYLNFQWYSPFNGIEIGIHEVTFLEEMNIKVLKEEGTEAFIYFQFDFTNNIAPKSTSDASELINTSGRLMSMQSTMINLESQAKVNEESKWVSVRISKDYFHEYMSHMETYIGKVFDIKNPWVFYAIIPTKIQLLLKDLFYIDPEWTPPYKNGIVLARSVESLGFFLDIIIKRNQGMVRNTNLHIDDIQRMQKINHELIMLMDKTPSLNFFADKYGVSLSKLKRDFESAFGTTIPRFHLNYRLELAYKALSQNNISVTEVSRQFGFKSISNFSENFKEKYQISPKDISALHQKK</sequence>
<dbReference type="PANTHER" id="PTHR47893">
    <property type="entry name" value="REGULATORY PROTEIN PCHR"/>
    <property type="match status" value="1"/>
</dbReference>
<accession>A0A1S1Z2S3</accession>
<dbReference type="Gene3D" id="1.10.10.60">
    <property type="entry name" value="Homeodomain-like"/>
    <property type="match status" value="1"/>
</dbReference>
<dbReference type="InterPro" id="IPR009057">
    <property type="entry name" value="Homeodomain-like_sf"/>
</dbReference>
<evidence type="ECO:0000256" key="2">
    <source>
        <dbReference type="ARBA" id="ARBA00023163"/>
    </source>
</evidence>
<gene>
    <name evidence="4" type="ORF">NH26_14475</name>
</gene>
<keyword evidence="5" id="KW-1185">Reference proteome</keyword>
<protein>
    <recommendedName>
        <fullName evidence="3">HTH araC/xylS-type domain-containing protein</fullName>
    </recommendedName>
</protein>
<dbReference type="GO" id="GO:0043565">
    <property type="term" value="F:sequence-specific DNA binding"/>
    <property type="evidence" value="ECO:0007669"/>
    <property type="project" value="InterPro"/>
</dbReference>
<reference evidence="4 5" key="1">
    <citation type="journal article" date="2012" name="Int. J. Syst. Evol. Microbiol.">
        <title>Flammeovirga pacifica sp. nov., isolated from deep-sea sediment.</title>
        <authorList>
            <person name="Xu H."/>
            <person name="Fu Y."/>
            <person name="Yang N."/>
            <person name="Ding Z."/>
            <person name="Lai Q."/>
            <person name="Zeng R."/>
        </authorList>
    </citation>
    <scope>NUCLEOTIDE SEQUENCE [LARGE SCALE GENOMIC DNA]</scope>
    <source>
        <strain evidence="5">DSM 24597 / LMG 26175 / WPAGA1</strain>
    </source>
</reference>
<dbReference type="Pfam" id="PF12833">
    <property type="entry name" value="HTH_18"/>
    <property type="match status" value="1"/>
</dbReference>
<evidence type="ECO:0000313" key="4">
    <source>
        <dbReference type="EMBL" id="OHX67463.1"/>
    </source>
</evidence>
<evidence type="ECO:0000256" key="1">
    <source>
        <dbReference type="ARBA" id="ARBA00023015"/>
    </source>
</evidence>
<evidence type="ECO:0000259" key="3">
    <source>
        <dbReference type="PROSITE" id="PS01124"/>
    </source>
</evidence>
<comment type="caution">
    <text evidence="4">The sequence shown here is derived from an EMBL/GenBank/DDBJ whole genome shotgun (WGS) entry which is preliminary data.</text>
</comment>
<dbReference type="SMART" id="SM00342">
    <property type="entry name" value="HTH_ARAC"/>
    <property type="match status" value="1"/>
</dbReference>
<proteinExistence type="predicted"/>
<dbReference type="InterPro" id="IPR053142">
    <property type="entry name" value="PchR_regulatory_protein"/>
</dbReference>
<name>A0A1S1Z2S3_FLAPC</name>
<keyword evidence="1" id="KW-0805">Transcription regulation</keyword>
<dbReference type="RefSeq" id="WP_044227286.1">
    <property type="nucleotide sequence ID" value="NZ_JRYR02000001.1"/>
</dbReference>
<dbReference type="OrthoDB" id="799767at2"/>
<keyword evidence="2" id="KW-0804">Transcription</keyword>
<evidence type="ECO:0000313" key="5">
    <source>
        <dbReference type="Proteomes" id="UP000179797"/>
    </source>
</evidence>
<dbReference type="STRING" id="915059.NH26_14475"/>
<dbReference type="InterPro" id="IPR018060">
    <property type="entry name" value="HTH_AraC"/>
</dbReference>
<dbReference type="Proteomes" id="UP000179797">
    <property type="component" value="Unassembled WGS sequence"/>
</dbReference>
<dbReference type="GO" id="GO:0003700">
    <property type="term" value="F:DNA-binding transcription factor activity"/>
    <property type="evidence" value="ECO:0007669"/>
    <property type="project" value="InterPro"/>
</dbReference>
<dbReference type="SUPFAM" id="SSF46689">
    <property type="entry name" value="Homeodomain-like"/>
    <property type="match status" value="1"/>
</dbReference>
<organism evidence="4 5">
    <name type="scientific">Flammeovirga pacifica</name>
    <dbReference type="NCBI Taxonomy" id="915059"/>
    <lineage>
        <taxon>Bacteria</taxon>
        <taxon>Pseudomonadati</taxon>
        <taxon>Bacteroidota</taxon>
        <taxon>Cytophagia</taxon>
        <taxon>Cytophagales</taxon>
        <taxon>Flammeovirgaceae</taxon>
        <taxon>Flammeovirga</taxon>
    </lineage>
</organism>
<feature type="domain" description="HTH araC/xylS-type" evidence="3">
    <location>
        <begin position="230"/>
        <end position="328"/>
    </location>
</feature>
<dbReference type="AlphaFoldDB" id="A0A1S1Z2S3"/>
<dbReference type="PROSITE" id="PS01124">
    <property type="entry name" value="HTH_ARAC_FAMILY_2"/>
    <property type="match status" value="1"/>
</dbReference>